<evidence type="ECO:0000256" key="3">
    <source>
        <dbReference type="ARBA" id="ARBA00022960"/>
    </source>
</evidence>
<evidence type="ECO:0000313" key="7">
    <source>
        <dbReference type="EMBL" id="MBB4806753.1"/>
    </source>
</evidence>
<dbReference type="InterPro" id="IPR001182">
    <property type="entry name" value="FtsW/RodA"/>
</dbReference>
<dbReference type="AlphaFoldDB" id="A0A840KGV0"/>
<feature type="transmembrane region" description="Helical" evidence="6">
    <location>
        <begin position="38"/>
        <end position="56"/>
    </location>
</feature>
<feature type="transmembrane region" description="Helical" evidence="6">
    <location>
        <begin position="167"/>
        <end position="186"/>
    </location>
</feature>
<dbReference type="EMBL" id="JACHLE010000002">
    <property type="protein sequence ID" value="MBB4806753.1"/>
    <property type="molecule type" value="Genomic_DNA"/>
</dbReference>
<dbReference type="NCBIfam" id="NF037961">
    <property type="entry name" value="RodA_shape"/>
    <property type="match status" value="2"/>
</dbReference>
<feature type="transmembrane region" description="Helical" evidence="6">
    <location>
        <begin position="263"/>
        <end position="286"/>
    </location>
</feature>
<organism evidence="7 8">
    <name type="scientific">Chryseobacterium defluvii</name>
    <dbReference type="NCBI Taxonomy" id="160396"/>
    <lineage>
        <taxon>Bacteria</taxon>
        <taxon>Pseudomonadati</taxon>
        <taxon>Bacteroidota</taxon>
        <taxon>Flavobacteriia</taxon>
        <taxon>Flavobacteriales</taxon>
        <taxon>Weeksellaceae</taxon>
        <taxon>Chryseobacterium group</taxon>
        <taxon>Chryseobacterium</taxon>
    </lineage>
</organism>
<feature type="transmembrane region" description="Helical" evidence="6">
    <location>
        <begin position="216"/>
        <end position="233"/>
    </location>
</feature>
<gene>
    <name evidence="7" type="ORF">HNP38_002049</name>
</gene>
<reference evidence="7 8" key="1">
    <citation type="submission" date="2020-08" db="EMBL/GenBank/DDBJ databases">
        <title>Functional genomics of gut bacteria from endangered species of beetles.</title>
        <authorList>
            <person name="Carlos-Shanley C."/>
        </authorList>
    </citation>
    <scope>NUCLEOTIDE SEQUENCE [LARGE SCALE GENOMIC DNA]</scope>
    <source>
        <strain evidence="7 8">S00151</strain>
    </source>
</reference>
<feature type="transmembrane region" description="Helical" evidence="6">
    <location>
        <begin position="192"/>
        <end position="209"/>
    </location>
</feature>
<proteinExistence type="predicted"/>
<comment type="caution">
    <text evidence="7">The sequence shown here is derived from an EMBL/GenBank/DDBJ whole genome shotgun (WGS) entry which is preliminary data.</text>
</comment>
<dbReference type="GO" id="GO:0051301">
    <property type="term" value="P:cell division"/>
    <property type="evidence" value="ECO:0007669"/>
    <property type="project" value="InterPro"/>
</dbReference>
<dbReference type="GO" id="GO:0008360">
    <property type="term" value="P:regulation of cell shape"/>
    <property type="evidence" value="ECO:0007669"/>
    <property type="project" value="UniProtKB-KW"/>
</dbReference>
<comment type="subcellular location">
    <subcellularLocation>
        <location evidence="1">Membrane</location>
        <topology evidence="1">Multi-pass membrane protein</topology>
    </subcellularLocation>
</comment>
<evidence type="ECO:0000313" key="8">
    <source>
        <dbReference type="Proteomes" id="UP000592180"/>
    </source>
</evidence>
<feature type="transmembrane region" description="Helical" evidence="6">
    <location>
        <begin position="239"/>
        <end position="256"/>
    </location>
</feature>
<evidence type="ECO:0000256" key="1">
    <source>
        <dbReference type="ARBA" id="ARBA00004141"/>
    </source>
</evidence>
<evidence type="ECO:0000256" key="5">
    <source>
        <dbReference type="ARBA" id="ARBA00023136"/>
    </source>
</evidence>
<keyword evidence="2 6" id="KW-0812">Transmembrane</keyword>
<dbReference type="Pfam" id="PF01098">
    <property type="entry name" value="FTSW_RODA_SPOVE"/>
    <property type="match status" value="2"/>
</dbReference>
<dbReference type="PANTHER" id="PTHR30474">
    <property type="entry name" value="CELL CYCLE PROTEIN"/>
    <property type="match status" value="1"/>
</dbReference>
<sequence>MKWTEGLDKLGLGLYFLLCLFAIANIYSVDQKLGEKQLIFFCISLFVGLIIFVGRSKFFENMAGIFYIGGVLLLIGLFPFGKEILGQKNWYKFGSFTMQPVEFAKIGTALMLANYVSGPDFNLSNRKSLWTSLAIVGIPAVVVLAIPDVGSLLVFTAFFIALYREGLSGWLFGVGFTLAAVFLTSIAVDPLYVVLFLLLIAEIIIAIAMFRLSMDFLLIVGIIAALVIAYFILIFNPYILLGIVVAAGIFLIIKAVQNSVDIISIGSVASVILVLSAISFTTPYILEKLPKHQRERIEVLYKGEKAFRDTSGYNLLYSKTAIGSGGLLGKGYREGSVTQGKFVPEQETDYIFCTVGEEWGFVGSAILILCYMIYIGRIYYLAERQKSTFNRVFGYCFASILLMHFSINLGMVMGLFPTVGIPLPYFSYGGSSLLAFSIMTFIFFKLNYSDKNSLV</sequence>
<dbReference type="Proteomes" id="UP000592180">
    <property type="component" value="Unassembled WGS sequence"/>
</dbReference>
<protein>
    <submittedName>
        <fullName evidence="7">Rod shape determining protein RodA</fullName>
    </submittedName>
</protein>
<accession>A0A840KGV0</accession>
<evidence type="ECO:0000256" key="2">
    <source>
        <dbReference type="ARBA" id="ARBA00022692"/>
    </source>
</evidence>
<name>A0A840KGV0_9FLAO</name>
<evidence type="ECO:0000256" key="6">
    <source>
        <dbReference type="SAM" id="Phobius"/>
    </source>
</evidence>
<evidence type="ECO:0000256" key="4">
    <source>
        <dbReference type="ARBA" id="ARBA00022989"/>
    </source>
</evidence>
<keyword evidence="8" id="KW-1185">Reference proteome</keyword>
<dbReference type="GO" id="GO:0015648">
    <property type="term" value="F:lipid-linked peptidoglycan transporter activity"/>
    <property type="evidence" value="ECO:0007669"/>
    <property type="project" value="TreeGrafter"/>
</dbReference>
<feature type="transmembrane region" description="Helical" evidence="6">
    <location>
        <begin position="425"/>
        <end position="444"/>
    </location>
</feature>
<dbReference type="RefSeq" id="WP_184188689.1">
    <property type="nucleotide sequence ID" value="NZ_JACHLE010000002.1"/>
</dbReference>
<keyword evidence="4 6" id="KW-1133">Transmembrane helix</keyword>
<dbReference type="GO" id="GO:0032153">
    <property type="term" value="C:cell division site"/>
    <property type="evidence" value="ECO:0007669"/>
    <property type="project" value="TreeGrafter"/>
</dbReference>
<keyword evidence="3" id="KW-0133">Cell shape</keyword>
<feature type="transmembrane region" description="Helical" evidence="6">
    <location>
        <begin position="392"/>
        <end position="413"/>
    </location>
</feature>
<feature type="transmembrane region" description="Helical" evidence="6">
    <location>
        <begin position="12"/>
        <end position="29"/>
    </location>
</feature>
<feature type="transmembrane region" description="Helical" evidence="6">
    <location>
        <begin position="93"/>
        <end position="113"/>
    </location>
</feature>
<feature type="transmembrane region" description="Helical" evidence="6">
    <location>
        <begin position="359"/>
        <end position="380"/>
    </location>
</feature>
<dbReference type="GO" id="GO:0005886">
    <property type="term" value="C:plasma membrane"/>
    <property type="evidence" value="ECO:0007669"/>
    <property type="project" value="TreeGrafter"/>
</dbReference>
<keyword evidence="5 6" id="KW-0472">Membrane</keyword>
<feature type="transmembrane region" description="Helical" evidence="6">
    <location>
        <begin position="133"/>
        <end position="160"/>
    </location>
</feature>
<dbReference type="PANTHER" id="PTHR30474:SF1">
    <property type="entry name" value="PEPTIDOGLYCAN GLYCOSYLTRANSFERASE MRDB"/>
    <property type="match status" value="1"/>
</dbReference>
<feature type="transmembrane region" description="Helical" evidence="6">
    <location>
        <begin position="62"/>
        <end position="81"/>
    </location>
</feature>